<keyword evidence="4" id="KW-0732">Signal</keyword>
<keyword evidence="3" id="KW-0378">Hydrolase</keyword>
<dbReference type="InterPro" id="IPR021109">
    <property type="entry name" value="Peptidase_aspartic_dom_sf"/>
</dbReference>
<dbReference type="PRINTS" id="PR00792">
    <property type="entry name" value="PEPSIN"/>
</dbReference>
<keyword evidence="7" id="KW-1185">Reference proteome</keyword>
<dbReference type="CDD" id="cd05471">
    <property type="entry name" value="pepsin_like"/>
    <property type="match status" value="1"/>
</dbReference>
<reference evidence="6 7" key="1">
    <citation type="submission" date="2015-10" db="EMBL/GenBank/DDBJ databases">
        <title>Full genome of DAOMC 229536 Phialocephala scopiformis, a fungal endophyte of spruce producing the potent anti-insectan compound rugulosin.</title>
        <authorList>
            <consortium name="DOE Joint Genome Institute"/>
            <person name="Walker A.K."/>
            <person name="Frasz S.L."/>
            <person name="Seifert K.A."/>
            <person name="Miller J.D."/>
            <person name="Mondo S.J."/>
            <person name="Labutti K."/>
            <person name="Lipzen A."/>
            <person name="Dockter R."/>
            <person name="Kennedy M."/>
            <person name="Grigoriev I.V."/>
            <person name="Spatafora J.W."/>
        </authorList>
    </citation>
    <scope>NUCLEOTIDE SEQUENCE [LARGE SCALE GENOMIC DNA]</scope>
    <source>
        <strain evidence="6 7">CBS 120377</strain>
    </source>
</reference>
<dbReference type="PROSITE" id="PS51767">
    <property type="entry name" value="PEPTIDASE_A1"/>
    <property type="match status" value="1"/>
</dbReference>
<dbReference type="GO" id="GO:0004190">
    <property type="term" value="F:aspartic-type endopeptidase activity"/>
    <property type="evidence" value="ECO:0007669"/>
    <property type="project" value="UniProtKB-KW"/>
</dbReference>
<proteinExistence type="inferred from homology"/>
<evidence type="ECO:0000313" key="6">
    <source>
        <dbReference type="EMBL" id="KUJ17177.1"/>
    </source>
</evidence>
<evidence type="ECO:0000256" key="1">
    <source>
        <dbReference type="ARBA" id="ARBA00007447"/>
    </source>
</evidence>
<name>A0A194XBN5_MOLSC</name>
<dbReference type="InterPro" id="IPR001969">
    <property type="entry name" value="Aspartic_peptidase_AS"/>
</dbReference>
<keyword evidence="2 3" id="KW-0064">Aspartyl protease</keyword>
<evidence type="ECO:0000256" key="4">
    <source>
        <dbReference type="SAM" id="SignalP"/>
    </source>
</evidence>
<dbReference type="PROSITE" id="PS00141">
    <property type="entry name" value="ASP_PROTEASE"/>
    <property type="match status" value="1"/>
</dbReference>
<dbReference type="InterPro" id="IPR033121">
    <property type="entry name" value="PEPTIDASE_A1"/>
</dbReference>
<dbReference type="SUPFAM" id="SSF50630">
    <property type="entry name" value="Acid proteases"/>
    <property type="match status" value="1"/>
</dbReference>
<evidence type="ECO:0000313" key="7">
    <source>
        <dbReference type="Proteomes" id="UP000070700"/>
    </source>
</evidence>
<evidence type="ECO:0000256" key="2">
    <source>
        <dbReference type="ARBA" id="ARBA00022750"/>
    </source>
</evidence>
<dbReference type="AlphaFoldDB" id="A0A194XBN5"/>
<dbReference type="InParanoid" id="A0A194XBN5"/>
<dbReference type="InterPro" id="IPR034164">
    <property type="entry name" value="Pepsin-like_dom"/>
</dbReference>
<dbReference type="KEGG" id="psco:LY89DRAFT_782363"/>
<dbReference type="GeneID" id="28832298"/>
<dbReference type="InterPro" id="IPR001461">
    <property type="entry name" value="Aspartic_peptidase_A1"/>
</dbReference>
<evidence type="ECO:0000259" key="5">
    <source>
        <dbReference type="PROSITE" id="PS51767"/>
    </source>
</evidence>
<accession>A0A194XBN5</accession>
<dbReference type="RefSeq" id="XP_018071532.1">
    <property type="nucleotide sequence ID" value="XM_018222572.1"/>
</dbReference>
<dbReference type="Gene3D" id="2.40.70.10">
    <property type="entry name" value="Acid Proteases"/>
    <property type="match status" value="2"/>
</dbReference>
<feature type="signal peptide" evidence="4">
    <location>
        <begin position="1"/>
        <end position="17"/>
    </location>
</feature>
<organism evidence="6 7">
    <name type="scientific">Mollisia scopiformis</name>
    <name type="common">Conifer needle endophyte fungus</name>
    <name type="synonym">Phialocephala scopiformis</name>
    <dbReference type="NCBI Taxonomy" id="149040"/>
    <lineage>
        <taxon>Eukaryota</taxon>
        <taxon>Fungi</taxon>
        <taxon>Dikarya</taxon>
        <taxon>Ascomycota</taxon>
        <taxon>Pezizomycotina</taxon>
        <taxon>Leotiomycetes</taxon>
        <taxon>Helotiales</taxon>
        <taxon>Mollisiaceae</taxon>
        <taxon>Mollisia</taxon>
    </lineage>
</organism>
<keyword evidence="3 6" id="KW-0645">Protease</keyword>
<sequence>MILSLALPLLVAQRALGQGGPRQGVAEQKSVISMRSLMYGELLDDAKSQISEGKTVVTATGGSGPFAHTTIVTATPGWDENWGPEGVYHAVLDVRGHQHIQVDGGEKVAIETSPSWASTATVTGISGWEPEHHCATPTMASAVGKRYWSGHEAEKEEEQFVNKLPHFNASAMRHDTRWVTSVYLGNPPILLQVEINTGSSDFWVYPEGKGWAMPGYNASNSTTHVLHDKQTFKSVDQGGTVSGTVVEDAMRFGVEAPDADPSPDNAYGQLLSNNCTFGVVSKQNHASAITLPDETTWNSLVSPDNTQAYVDGMLGLGMAKLDDKSPTKFLPWLARTHNITLFTLSLEGGRSSERGYFGLGYIDKKRVNGTISYTPAQRTPYRKFGPGWGITMTSFEVIEAQQPPTETNVQVVVDSGTEYIYLPKDLVNQYYRQVEGATYNTTYKQWFLPCEGGQMPEISFGLKGGYVGTLSRVVLEDHIPIWGLATASGPEEPELTVCAGRLQEVEKGGQAIFGWPFFSSRFLVFDLHGEKIGIAKQKKPRNPWGYYDDDEE</sequence>
<dbReference type="OrthoDB" id="2747330at2759"/>
<gene>
    <name evidence="6" type="ORF">LY89DRAFT_782363</name>
</gene>
<comment type="similarity">
    <text evidence="1 3">Belongs to the peptidase A1 family.</text>
</comment>
<protein>
    <submittedName>
        <fullName evidence="6">Acid protease</fullName>
    </submittedName>
</protein>
<dbReference type="PANTHER" id="PTHR47966:SF1">
    <property type="entry name" value="ASPARTYL PROTEINASE"/>
    <property type="match status" value="1"/>
</dbReference>
<dbReference type="GO" id="GO:0006508">
    <property type="term" value="P:proteolysis"/>
    <property type="evidence" value="ECO:0007669"/>
    <property type="project" value="UniProtKB-KW"/>
</dbReference>
<dbReference type="PANTHER" id="PTHR47966">
    <property type="entry name" value="BETA-SITE APP-CLEAVING ENZYME, ISOFORM A-RELATED"/>
    <property type="match status" value="1"/>
</dbReference>
<feature type="domain" description="Peptidase A1" evidence="5">
    <location>
        <begin position="178"/>
        <end position="535"/>
    </location>
</feature>
<evidence type="ECO:0000256" key="3">
    <source>
        <dbReference type="RuleBase" id="RU000454"/>
    </source>
</evidence>
<feature type="chain" id="PRO_5008268054" evidence="4">
    <location>
        <begin position="18"/>
        <end position="552"/>
    </location>
</feature>
<dbReference type="Proteomes" id="UP000070700">
    <property type="component" value="Unassembled WGS sequence"/>
</dbReference>
<dbReference type="EMBL" id="KQ947415">
    <property type="protein sequence ID" value="KUJ17177.1"/>
    <property type="molecule type" value="Genomic_DNA"/>
</dbReference>
<dbReference type="Pfam" id="PF00026">
    <property type="entry name" value="Asp"/>
    <property type="match status" value="2"/>
</dbReference>